<evidence type="ECO:0000259" key="8">
    <source>
        <dbReference type="Pfam" id="PF03176"/>
    </source>
</evidence>
<dbReference type="SUPFAM" id="SSF82866">
    <property type="entry name" value="Multidrug efflux transporter AcrB transmembrane domain"/>
    <property type="match status" value="2"/>
</dbReference>
<comment type="subcellular location">
    <subcellularLocation>
        <location evidence="1">Cell membrane</location>
        <topology evidence="1">Multi-pass membrane protein</topology>
    </subcellularLocation>
</comment>
<dbReference type="Proteomes" id="UP001617351">
    <property type="component" value="Unassembled WGS sequence"/>
</dbReference>
<accession>A0ABW8EQT0</accession>
<feature type="transmembrane region" description="Helical" evidence="7">
    <location>
        <begin position="20"/>
        <end position="38"/>
    </location>
</feature>
<keyword evidence="5 7" id="KW-0472">Membrane</keyword>
<name>A0ABW8EQT0_STRT5</name>
<keyword evidence="10" id="KW-1185">Reference proteome</keyword>
<dbReference type="InterPro" id="IPR004869">
    <property type="entry name" value="MMPL_dom"/>
</dbReference>
<evidence type="ECO:0000256" key="6">
    <source>
        <dbReference type="SAM" id="MobiDB-lite"/>
    </source>
</evidence>
<feature type="compositionally biased region" description="Low complexity" evidence="6">
    <location>
        <begin position="353"/>
        <end position="362"/>
    </location>
</feature>
<evidence type="ECO:0000256" key="3">
    <source>
        <dbReference type="ARBA" id="ARBA00022692"/>
    </source>
</evidence>
<evidence type="ECO:0000313" key="9">
    <source>
        <dbReference type="EMBL" id="MFJ2825631.1"/>
    </source>
</evidence>
<dbReference type="PANTHER" id="PTHR33406">
    <property type="entry name" value="MEMBRANE PROTEIN MJ1562-RELATED"/>
    <property type="match status" value="1"/>
</dbReference>
<feature type="region of interest" description="Disordered" evidence="6">
    <location>
        <begin position="747"/>
        <end position="772"/>
    </location>
</feature>
<evidence type="ECO:0000256" key="5">
    <source>
        <dbReference type="ARBA" id="ARBA00023136"/>
    </source>
</evidence>
<feature type="transmembrane region" description="Helical" evidence="7">
    <location>
        <begin position="589"/>
        <end position="611"/>
    </location>
</feature>
<feature type="domain" description="Membrane transport protein MMPL" evidence="8">
    <location>
        <begin position="435"/>
        <end position="745"/>
    </location>
</feature>
<feature type="compositionally biased region" description="Basic residues" evidence="6">
    <location>
        <begin position="363"/>
        <end position="378"/>
    </location>
</feature>
<dbReference type="PANTHER" id="PTHR33406:SF13">
    <property type="entry name" value="MEMBRANE PROTEIN YDFJ"/>
    <property type="match status" value="1"/>
</dbReference>
<evidence type="ECO:0000256" key="4">
    <source>
        <dbReference type="ARBA" id="ARBA00022989"/>
    </source>
</evidence>
<dbReference type="EMBL" id="JBIUYY010000019">
    <property type="protein sequence ID" value="MFJ2825631.1"/>
    <property type="molecule type" value="Genomic_DNA"/>
</dbReference>
<feature type="transmembrane region" description="Helical" evidence="7">
    <location>
        <begin position="708"/>
        <end position="731"/>
    </location>
</feature>
<evidence type="ECO:0000256" key="7">
    <source>
        <dbReference type="SAM" id="Phobius"/>
    </source>
</evidence>
<feature type="transmembrane region" description="Helical" evidence="7">
    <location>
        <begin position="563"/>
        <end position="582"/>
    </location>
</feature>
<gene>
    <name evidence="9" type="ORF">ACIO7M_31630</name>
</gene>
<feature type="transmembrane region" description="Helical" evidence="7">
    <location>
        <begin position="272"/>
        <end position="299"/>
    </location>
</feature>
<dbReference type="Gene3D" id="1.20.1640.10">
    <property type="entry name" value="Multidrug efflux transporter AcrB transmembrane domain"/>
    <property type="match status" value="2"/>
</dbReference>
<feature type="region of interest" description="Disordered" evidence="6">
    <location>
        <begin position="341"/>
        <end position="385"/>
    </location>
</feature>
<feature type="transmembrane region" description="Helical" evidence="7">
    <location>
        <begin position="402"/>
        <end position="421"/>
    </location>
</feature>
<protein>
    <submittedName>
        <fullName evidence="9">MMPL family transporter</fullName>
    </submittedName>
</protein>
<evidence type="ECO:0000256" key="1">
    <source>
        <dbReference type="ARBA" id="ARBA00004651"/>
    </source>
</evidence>
<keyword evidence="3 7" id="KW-0812">Transmembrane</keyword>
<feature type="transmembrane region" description="Helical" evidence="7">
    <location>
        <begin position="233"/>
        <end position="251"/>
    </location>
</feature>
<feature type="transmembrane region" description="Helical" evidence="7">
    <location>
        <begin position="672"/>
        <end position="696"/>
    </location>
</feature>
<evidence type="ECO:0000256" key="2">
    <source>
        <dbReference type="ARBA" id="ARBA00022475"/>
    </source>
</evidence>
<dbReference type="InterPro" id="IPR050545">
    <property type="entry name" value="Mycobact_MmpL"/>
</dbReference>
<reference evidence="9 10" key="1">
    <citation type="submission" date="2024-10" db="EMBL/GenBank/DDBJ databases">
        <title>The Natural Products Discovery Center: Release of the First 8490 Sequenced Strains for Exploring Actinobacteria Biosynthetic Diversity.</title>
        <authorList>
            <person name="Kalkreuter E."/>
            <person name="Kautsar S.A."/>
            <person name="Yang D."/>
            <person name="Bader C.D."/>
            <person name="Teijaro C.N."/>
            <person name="Fluegel L."/>
            <person name="Davis C.M."/>
            <person name="Simpson J.R."/>
            <person name="Lauterbach L."/>
            <person name="Steele A.D."/>
            <person name="Gui C."/>
            <person name="Meng S."/>
            <person name="Li G."/>
            <person name="Viehrig K."/>
            <person name="Ye F."/>
            <person name="Su P."/>
            <person name="Kiefer A.F."/>
            <person name="Nichols A."/>
            <person name="Cepeda A.J."/>
            <person name="Yan W."/>
            <person name="Fan B."/>
            <person name="Jiang Y."/>
            <person name="Adhikari A."/>
            <person name="Zheng C.-J."/>
            <person name="Schuster L."/>
            <person name="Cowan T.M."/>
            <person name="Smanski M.J."/>
            <person name="Chevrette M.G."/>
            <person name="De Carvalho L.P.S."/>
            <person name="Shen B."/>
        </authorList>
    </citation>
    <scope>NUCLEOTIDE SEQUENCE [LARGE SCALE GENOMIC DNA]</scope>
    <source>
        <strain evidence="9 10">NPDC087220</strain>
    </source>
</reference>
<comment type="caution">
    <text evidence="9">The sequence shown here is derived from an EMBL/GenBank/DDBJ whole genome shotgun (WGS) entry which is preliminary data.</text>
</comment>
<sequence>MRNLPVRTARWSARHPWRAIVAWFLFVALCLGTGISLGNNAATAEDFRVGEAGRAEAIATEGGLQRRATEHVLIRAESGPLDRVAADAAARDVRARMAKLPEVAEVGQPVRSADGTALRIQVVLHGPELEGRKNVVPLLEQTAQAAAAHPGLVVEETGSPAISKGVNDQRGKDLALSERITLPITIVTLLLVFGSVVMAAVPLLLALTSIAAALGLSMAASHVLPDAGVGTNLILLIGLAVGVDYTLFYLKREREERARAAGRLRPEALVELAAATAGRAIVASGLAVIASTATLYLAADVIFSSLATGTILVVAVAVASSVTVLPALLVKIGQRAERRAARKAERRARRGRPAATTETATSRSRRAYARNGRNRNRNGHGDTHGNGRVLGALLIPARRHPVATLAASVLALLALAAPAIGMKLVDPGKDTFSRAIPAMQAYDRLTAVFPELLVQHEVVVRGTPDRAAEVRQAMAELGRRAQADPLFAQHTEPRLRTSPDHRVHVLELAVSHPASAPEAIASLNRIRSDLLPATVGALSRVETAVSGDVARGQDYVADEHAKLPLVVGALLLLSFLTMAIAFRSAAIALLGVLLNLLSAAAALGALVLVFQGTWAEGLLRFDSLGAIASRVPLFLLVILFGLSTDYQMFVVSRIKEAREAGLPTREAILHGIGASAKVVTSAAVVMVTVFGAFVALHLTEMKQMGFCLAVAVLLDAVVIRLLILPAALLLLGERAWWPRRPATHRPATKALGSGGVAGVPAAPPESDPARVR</sequence>
<keyword evidence="4 7" id="KW-1133">Transmembrane helix</keyword>
<proteinExistence type="predicted"/>
<organism evidence="9 10">
    <name type="scientific">Streptomyces toxytricini</name>
    <name type="common">Actinomyces toxytricini</name>
    <dbReference type="NCBI Taxonomy" id="67369"/>
    <lineage>
        <taxon>Bacteria</taxon>
        <taxon>Bacillati</taxon>
        <taxon>Actinomycetota</taxon>
        <taxon>Actinomycetes</taxon>
        <taxon>Kitasatosporales</taxon>
        <taxon>Streptomycetaceae</taxon>
        <taxon>Streptomyces</taxon>
    </lineage>
</organism>
<keyword evidence="2" id="KW-1003">Cell membrane</keyword>
<dbReference type="RefSeq" id="WP_402387194.1">
    <property type="nucleotide sequence ID" value="NZ_JBIUYY010000019.1"/>
</dbReference>
<dbReference type="Pfam" id="PF03176">
    <property type="entry name" value="MMPL"/>
    <property type="match status" value="2"/>
</dbReference>
<evidence type="ECO:0000313" key="10">
    <source>
        <dbReference type="Proteomes" id="UP001617351"/>
    </source>
</evidence>
<feature type="transmembrane region" description="Helical" evidence="7">
    <location>
        <begin position="631"/>
        <end position="651"/>
    </location>
</feature>
<feature type="transmembrane region" description="Helical" evidence="7">
    <location>
        <begin position="311"/>
        <end position="330"/>
    </location>
</feature>
<feature type="domain" description="Membrane transport protein MMPL" evidence="8">
    <location>
        <begin position="85"/>
        <end position="346"/>
    </location>
</feature>
<feature type="transmembrane region" description="Helical" evidence="7">
    <location>
        <begin position="180"/>
        <end position="213"/>
    </location>
</feature>